<accession>A0A6A2WF59</accession>
<sequence>MYRRGGLEKFKKSHSLEPFSVSINSAPKPSPVRVQQHSHSQNVAAQPQQEDQTQVQPATQLGGGSIHMVVS</sequence>
<dbReference type="Proteomes" id="UP000436088">
    <property type="component" value="Unassembled WGS sequence"/>
</dbReference>
<reference evidence="2" key="1">
    <citation type="submission" date="2019-09" db="EMBL/GenBank/DDBJ databases">
        <title>Draft genome information of white flower Hibiscus syriacus.</title>
        <authorList>
            <person name="Kim Y.-M."/>
        </authorList>
    </citation>
    <scope>NUCLEOTIDE SEQUENCE [LARGE SCALE GENOMIC DNA]</scope>
    <source>
        <strain evidence="2">YM2019G1</strain>
    </source>
</reference>
<feature type="compositionally biased region" description="Polar residues" evidence="1">
    <location>
        <begin position="21"/>
        <end position="42"/>
    </location>
</feature>
<keyword evidence="3" id="KW-1185">Reference proteome</keyword>
<feature type="compositionally biased region" description="Low complexity" evidence="1">
    <location>
        <begin position="43"/>
        <end position="60"/>
    </location>
</feature>
<gene>
    <name evidence="2" type="ORF">F3Y22_tig00117009pilonHSYRG00026</name>
</gene>
<feature type="region of interest" description="Disordered" evidence="1">
    <location>
        <begin position="14"/>
        <end position="71"/>
    </location>
</feature>
<protein>
    <submittedName>
        <fullName evidence="2">Uncharacterized protein</fullName>
    </submittedName>
</protein>
<comment type="caution">
    <text evidence="2">The sequence shown here is derived from an EMBL/GenBank/DDBJ whole genome shotgun (WGS) entry which is preliminary data.</text>
</comment>
<evidence type="ECO:0000313" key="3">
    <source>
        <dbReference type="Proteomes" id="UP000436088"/>
    </source>
</evidence>
<proteinExistence type="predicted"/>
<dbReference type="EMBL" id="VEPZ02001770">
    <property type="protein sequence ID" value="KAE8656131.1"/>
    <property type="molecule type" value="Genomic_DNA"/>
</dbReference>
<name>A0A6A2WF59_HIBSY</name>
<evidence type="ECO:0000313" key="2">
    <source>
        <dbReference type="EMBL" id="KAE8656131.1"/>
    </source>
</evidence>
<evidence type="ECO:0000256" key="1">
    <source>
        <dbReference type="SAM" id="MobiDB-lite"/>
    </source>
</evidence>
<organism evidence="2 3">
    <name type="scientific">Hibiscus syriacus</name>
    <name type="common">Rose of Sharon</name>
    <dbReference type="NCBI Taxonomy" id="106335"/>
    <lineage>
        <taxon>Eukaryota</taxon>
        <taxon>Viridiplantae</taxon>
        <taxon>Streptophyta</taxon>
        <taxon>Embryophyta</taxon>
        <taxon>Tracheophyta</taxon>
        <taxon>Spermatophyta</taxon>
        <taxon>Magnoliopsida</taxon>
        <taxon>eudicotyledons</taxon>
        <taxon>Gunneridae</taxon>
        <taxon>Pentapetalae</taxon>
        <taxon>rosids</taxon>
        <taxon>malvids</taxon>
        <taxon>Malvales</taxon>
        <taxon>Malvaceae</taxon>
        <taxon>Malvoideae</taxon>
        <taxon>Hibiscus</taxon>
    </lineage>
</organism>
<dbReference type="AlphaFoldDB" id="A0A6A2WF59"/>